<dbReference type="STRING" id="1958950.BZK31_05875"/>
<feature type="domain" description="BIG2" evidence="1">
    <location>
        <begin position="451"/>
        <end position="509"/>
    </location>
</feature>
<evidence type="ECO:0000313" key="2">
    <source>
        <dbReference type="EMBL" id="ORC60705.1"/>
    </source>
</evidence>
<protein>
    <recommendedName>
        <fullName evidence="1">BIG2 domain-containing protein</fullName>
    </recommendedName>
</protein>
<keyword evidence="3" id="KW-1185">Reference proteome</keyword>
<sequence>MIHLNAPLTVELRVWPGALPGYTYQLYFNNTLVGPKKAILDSDQIDDLLNLEIPLALLVPGTHRVAYEIENSFNMVTELSDEIHIVIDRTPPGSPILAPILFPGLVQDGLTSDELEGLGNVLSGTIASYKGMEEGDVIRTYWNKVAGPMAVVSKDDMGLKRVMVDFVRPFLEVIGDVDAPVHYTVTDLAGNVSMDSEPLTVRLQLAVTAPLPTPSVKQANGDTLDPIDAPAGATVVIDASANFKAGDRVTVQWKGPKGSDTKEKTLIDSEAGKELETVFASALVTANAGEVVDVFYTVNRASGLVQTSGTLALKIIAGLDELPAPRMDNVGEDGVVIVSQIPDSGATVRASYPGMNGEDSVVLNWRGATGHDTAAQSATGSELLFTVPKALIIENQGGSASVTYTVTRGGVAKSSAPLWLTVQQALVFDTSSVTLAGKIYLIPGVPDLLPTLPAGTSVKRQATGGQAPYRYASSNPLVAKVDGNGMTTVRGNGTATISVTDASGSSKSYQVVVSSVIHCIGLGSGSLSQMSSAASANAARIPSIHELKEIHATYGSRWPMGNGNYWSSTVASQNMLGWKWYFVKNLVTGADFKLLHHNASLGVAIR</sequence>
<accession>A0A1X0NAA7</accession>
<dbReference type="Gene3D" id="2.60.40.1080">
    <property type="match status" value="1"/>
</dbReference>
<evidence type="ECO:0000259" key="1">
    <source>
        <dbReference type="Pfam" id="PF02368"/>
    </source>
</evidence>
<dbReference type="AlphaFoldDB" id="A0A1X0NAA7"/>
<proteinExistence type="predicted"/>
<dbReference type="Proteomes" id="UP000192815">
    <property type="component" value="Unassembled WGS sequence"/>
</dbReference>
<dbReference type="Pfam" id="PF02368">
    <property type="entry name" value="Big_2"/>
    <property type="match status" value="1"/>
</dbReference>
<dbReference type="InterPro" id="IPR008964">
    <property type="entry name" value="Invasin/intimin_cell_adhesion"/>
</dbReference>
<gene>
    <name evidence="2" type="ORF">BZK31_05875</name>
</gene>
<reference evidence="3" key="1">
    <citation type="submission" date="2017-02" db="EMBL/GenBank/DDBJ databases">
        <title>Pseudomonas floridae sp. nov., a novel pathogenic bacterial species isolated from tomato.</title>
        <authorList>
            <person name="Timilsina S."/>
            <person name="Vallad G.E."/>
            <person name="Jones J.B."/>
        </authorList>
    </citation>
    <scope>NUCLEOTIDE SEQUENCE [LARGE SCALE GENOMIC DNA]</scope>
    <source>
        <strain evidence="3">GEV388</strain>
    </source>
</reference>
<organism evidence="2 3">
    <name type="scientific">Pseudomonas floridensis</name>
    <dbReference type="NCBI Taxonomy" id="1958950"/>
    <lineage>
        <taxon>Bacteria</taxon>
        <taxon>Pseudomonadati</taxon>
        <taxon>Pseudomonadota</taxon>
        <taxon>Gammaproteobacteria</taxon>
        <taxon>Pseudomonadales</taxon>
        <taxon>Pseudomonadaceae</taxon>
        <taxon>Pseudomonas</taxon>
    </lineage>
</organism>
<evidence type="ECO:0000313" key="3">
    <source>
        <dbReference type="Proteomes" id="UP000192815"/>
    </source>
</evidence>
<dbReference type="EMBL" id="MUIO01000017">
    <property type="protein sequence ID" value="ORC60705.1"/>
    <property type="molecule type" value="Genomic_DNA"/>
</dbReference>
<comment type="caution">
    <text evidence="2">The sequence shown here is derived from an EMBL/GenBank/DDBJ whole genome shotgun (WGS) entry which is preliminary data.</text>
</comment>
<name>A0A1X0NAA7_9PSED</name>
<dbReference type="InterPro" id="IPR003343">
    <property type="entry name" value="Big_2"/>
</dbReference>
<dbReference type="SUPFAM" id="SSF49373">
    <property type="entry name" value="Invasin/intimin cell-adhesion fragments"/>
    <property type="match status" value="1"/>
</dbReference>